<dbReference type="Proteomes" id="UP001054837">
    <property type="component" value="Unassembled WGS sequence"/>
</dbReference>
<evidence type="ECO:0000313" key="2">
    <source>
        <dbReference type="EMBL" id="GIX99790.1"/>
    </source>
</evidence>
<organism evidence="2 3">
    <name type="scientific">Caerostris darwini</name>
    <dbReference type="NCBI Taxonomy" id="1538125"/>
    <lineage>
        <taxon>Eukaryota</taxon>
        <taxon>Metazoa</taxon>
        <taxon>Ecdysozoa</taxon>
        <taxon>Arthropoda</taxon>
        <taxon>Chelicerata</taxon>
        <taxon>Arachnida</taxon>
        <taxon>Araneae</taxon>
        <taxon>Araneomorphae</taxon>
        <taxon>Entelegynae</taxon>
        <taxon>Araneoidea</taxon>
        <taxon>Araneidae</taxon>
        <taxon>Caerostris</taxon>
    </lineage>
</organism>
<accession>A0AAV4PS68</accession>
<name>A0AAV4PS68_9ARAC</name>
<sequence>MPRESNSLSLSPSRSGQSAPLLRHEPHPSAEKWKRPHLFSRSLRPSASSSPSSLQAHFSLVSCVTLSLTFWQYIYTRGTCDP</sequence>
<gene>
    <name evidence="2" type="ORF">CDAR_460381</name>
</gene>
<reference evidence="2 3" key="1">
    <citation type="submission" date="2021-06" db="EMBL/GenBank/DDBJ databases">
        <title>Caerostris darwini draft genome.</title>
        <authorList>
            <person name="Kono N."/>
            <person name="Arakawa K."/>
        </authorList>
    </citation>
    <scope>NUCLEOTIDE SEQUENCE [LARGE SCALE GENOMIC DNA]</scope>
</reference>
<evidence type="ECO:0000313" key="3">
    <source>
        <dbReference type="Proteomes" id="UP001054837"/>
    </source>
</evidence>
<feature type="compositionally biased region" description="Basic and acidic residues" evidence="1">
    <location>
        <begin position="22"/>
        <end position="33"/>
    </location>
</feature>
<proteinExistence type="predicted"/>
<feature type="region of interest" description="Disordered" evidence="1">
    <location>
        <begin position="1"/>
        <end position="35"/>
    </location>
</feature>
<keyword evidence="3" id="KW-1185">Reference proteome</keyword>
<protein>
    <submittedName>
        <fullName evidence="2">Uncharacterized protein</fullName>
    </submittedName>
</protein>
<dbReference type="EMBL" id="BPLQ01003352">
    <property type="protein sequence ID" value="GIX99790.1"/>
    <property type="molecule type" value="Genomic_DNA"/>
</dbReference>
<evidence type="ECO:0000256" key="1">
    <source>
        <dbReference type="SAM" id="MobiDB-lite"/>
    </source>
</evidence>
<feature type="compositionally biased region" description="Low complexity" evidence="1">
    <location>
        <begin position="1"/>
        <end position="18"/>
    </location>
</feature>
<comment type="caution">
    <text evidence="2">The sequence shown here is derived from an EMBL/GenBank/DDBJ whole genome shotgun (WGS) entry which is preliminary data.</text>
</comment>
<dbReference type="AlphaFoldDB" id="A0AAV4PS68"/>